<dbReference type="InterPro" id="IPR043993">
    <property type="entry name" value="T4SS_pilin"/>
</dbReference>
<sequence>SGKDNELIKKACHVNGDGIDISGRELGFCLPAGISKTAVSFGDRTKFENLGDFIQFLYKYGFQVGSVLAVIVIIVAGIMYIFSGGNTDTVGSAKKKIAGAVIGLVLMALSYTILNVINPYLVNLKMPDVWAINRIGITPALCTQVKGETESASSTPRFATSTAAGDPSTVKMMDKKDMTFICGEKYFVEGNGTQTCGGNECPALGQTCYQQLFDKDKACHTANIAGIVYASSLADKFIQSNTLASLASTFVGDGFEFPWLTASGGNDEEVYAVCKNGYFTSISDDSNDPTSDQYKNEKTLRQEYYITTTENQLNPNVCSGYDGLKGYVLFLNLNEESDVTNEKHLFGINRNTGEAVDLGRPQDDTTKTQVFAKDCVNKYLITPEELKKGLYLPVDISGVCDIETGDEGEILRKRCYSFVGYTSTKDECASQAQNQ</sequence>
<dbReference type="Proteomes" id="UP000231453">
    <property type="component" value="Unassembled WGS sequence"/>
</dbReference>
<organism evidence="2 3">
    <name type="scientific">Candidatus Magasanikbacteria bacterium CG_4_10_14_0_2_um_filter_33_14</name>
    <dbReference type="NCBI Taxonomy" id="1974636"/>
    <lineage>
        <taxon>Bacteria</taxon>
        <taxon>Candidatus Magasanikiibacteriota</taxon>
    </lineage>
</organism>
<keyword evidence="1" id="KW-0472">Membrane</keyword>
<evidence type="ECO:0000313" key="3">
    <source>
        <dbReference type="Proteomes" id="UP000231453"/>
    </source>
</evidence>
<accession>A0A2M7VB33</accession>
<feature type="transmembrane region" description="Helical" evidence="1">
    <location>
        <begin position="60"/>
        <end position="82"/>
    </location>
</feature>
<dbReference type="EMBL" id="PFPL01000032">
    <property type="protein sequence ID" value="PIZ96186.1"/>
    <property type="molecule type" value="Genomic_DNA"/>
</dbReference>
<gene>
    <name evidence="2" type="ORF">COX80_01850</name>
</gene>
<feature type="non-terminal residue" evidence="2">
    <location>
        <position position="1"/>
    </location>
</feature>
<keyword evidence="1" id="KW-1133">Transmembrane helix</keyword>
<evidence type="ECO:0000256" key="1">
    <source>
        <dbReference type="SAM" id="Phobius"/>
    </source>
</evidence>
<dbReference type="Pfam" id="PF18895">
    <property type="entry name" value="T4SS_pilin"/>
    <property type="match status" value="1"/>
</dbReference>
<comment type="caution">
    <text evidence="2">The sequence shown here is derived from an EMBL/GenBank/DDBJ whole genome shotgun (WGS) entry which is preliminary data.</text>
</comment>
<evidence type="ECO:0000313" key="2">
    <source>
        <dbReference type="EMBL" id="PIZ96186.1"/>
    </source>
</evidence>
<protein>
    <submittedName>
        <fullName evidence="2">Uncharacterized protein</fullName>
    </submittedName>
</protein>
<keyword evidence="1" id="KW-0812">Transmembrane</keyword>
<dbReference type="AlphaFoldDB" id="A0A2M7VB33"/>
<reference evidence="3" key="1">
    <citation type="submission" date="2017-09" db="EMBL/GenBank/DDBJ databases">
        <title>Depth-based differentiation of microbial function through sediment-hosted aquifers and enrichment of novel symbionts in the deep terrestrial subsurface.</title>
        <authorList>
            <person name="Probst A.J."/>
            <person name="Ladd B."/>
            <person name="Jarett J.K."/>
            <person name="Geller-Mcgrath D.E."/>
            <person name="Sieber C.M.K."/>
            <person name="Emerson J.B."/>
            <person name="Anantharaman K."/>
            <person name="Thomas B.C."/>
            <person name="Malmstrom R."/>
            <person name="Stieglmeier M."/>
            <person name="Klingl A."/>
            <person name="Woyke T."/>
            <person name="Ryan C.M."/>
            <person name="Banfield J.F."/>
        </authorList>
    </citation>
    <scope>NUCLEOTIDE SEQUENCE [LARGE SCALE GENOMIC DNA]</scope>
</reference>
<name>A0A2M7VB33_9BACT</name>
<proteinExistence type="predicted"/>
<feature type="transmembrane region" description="Helical" evidence="1">
    <location>
        <begin position="97"/>
        <end position="117"/>
    </location>
</feature>